<dbReference type="GO" id="GO:0008270">
    <property type="term" value="F:zinc ion binding"/>
    <property type="evidence" value="ECO:0007669"/>
    <property type="project" value="UniProtKB-KW"/>
</dbReference>
<keyword evidence="2" id="KW-1048">Host nucleus</keyword>
<gene>
    <name evidence="9" type="primary">ORF27</name>
</gene>
<sequence>MHLKPTRFFHANQPPMPHSYEMEDLCFDDMQYRWSPSNTPYRSMSRRYKSVSRSGPSMRARSRTPCRRQTIRGKLMSKERSVYRHYFNYIARSPPEELATVRGLIVPIIKTTPVTLPFNLGQTVADNCLSLSGMGYHLGLGGYCPTCTASGEPRLCRTDRAALILAYVQQLNNIYEYRVFLASILALSDRANMQAASAEPLLSSVLAQPELFFMYHIMREGGMRDIRVLFYRDGDAGGFMMYVIFPGKSVHLHYRLIDHIQAACRGYKIVAHVWQTTFLLSVCRNPEQQTETVVPSIGTSDVYCKMCDLNFDGELLLEYKRLYALFDDFVPPR</sequence>
<keyword evidence="7" id="KW-0472">Membrane</keyword>
<accession>A0A0F7GKT5</accession>
<keyword evidence="4" id="KW-0863">Zinc-finger</keyword>
<dbReference type="EMBL" id="KP771897">
    <property type="protein sequence ID" value="AKG56680.1"/>
    <property type="molecule type" value="Genomic_DNA"/>
</dbReference>
<reference evidence="9" key="1">
    <citation type="journal article" date="2015" name="J. Virol.">
        <title>Recombination of Globally Circulating Varicella-Zoster Virus.</title>
        <authorList>
            <person name="Norberg P."/>
            <person name="Depledge D.P."/>
            <person name="Kundu S."/>
            <person name="Atkinson C."/>
            <person name="Brown J."/>
            <person name="Haque T."/>
            <person name="Hussaini Y."/>
            <person name="MacMahon E."/>
            <person name="Molyneaux P."/>
            <person name="Papaevangelou V."/>
            <person name="Sengupta N."/>
            <person name="Koay E.S."/>
            <person name="Tang J.W."/>
            <person name="Underhill G.S."/>
            <person name="Grahn A."/>
            <person name="Studahl M."/>
            <person name="Breuer J."/>
            <person name="Bergstrom T."/>
        </authorList>
    </citation>
    <scope>NUCLEOTIDE SEQUENCE</scope>
    <source>
        <strain evidence="9">DE10-4582</strain>
    </source>
</reference>
<keyword evidence="6" id="KW-1043">Host membrane</keyword>
<keyword evidence="5" id="KW-0862">Zinc</keyword>
<feature type="region of interest" description="Disordered" evidence="8">
    <location>
        <begin position="45"/>
        <end position="65"/>
    </location>
</feature>
<evidence type="ECO:0000256" key="8">
    <source>
        <dbReference type="SAM" id="MobiDB-lite"/>
    </source>
</evidence>
<evidence type="ECO:0000256" key="1">
    <source>
        <dbReference type="ARBA" id="ARBA00022553"/>
    </source>
</evidence>
<protein>
    <submittedName>
        <fullName evidence="9">ORF27</fullName>
    </submittedName>
</protein>
<keyword evidence="1" id="KW-0597">Phosphoprotein</keyword>
<organismHost>
    <name type="scientific">Homo sapiens</name>
    <name type="common">Human</name>
    <dbReference type="NCBI Taxonomy" id="9606"/>
</organismHost>
<evidence type="ECO:0000256" key="5">
    <source>
        <dbReference type="ARBA" id="ARBA00022833"/>
    </source>
</evidence>
<evidence type="ECO:0000256" key="3">
    <source>
        <dbReference type="ARBA" id="ARBA00022723"/>
    </source>
</evidence>
<evidence type="ECO:0000256" key="4">
    <source>
        <dbReference type="ARBA" id="ARBA00022771"/>
    </source>
</evidence>
<evidence type="ECO:0000256" key="7">
    <source>
        <dbReference type="ARBA" id="ARBA00023136"/>
    </source>
</evidence>
<proteinExistence type="inferred from homology"/>
<name>A0A0F7GKT5_HHV3</name>
<evidence type="ECO:0000313" key="9">
    <source>
        <dbReference type="EMBL" id="AKG56680.1"/>
    </source>
</evidence>
<dbReference type="InterPro" id="IPR021152">
    <property type="entry name" value="Herpes_UL31"/>
</dbReference>
<dbReference type="HAMAP" id="MF_04023">
    <property type="entry name" value="HSV_NEC1"/>
    <property type="match status" value="1"/>
</dbReference>
<evidence type="ECO:0000256" key="2">
    <source>
        <dbReference type="ARBA" id="ARBA00022562"/>
    </source>
</evidence>
<keyword evidence="3" id="KW-0479">Metal-binding</keyword>
<evidence type="ECO:0000256" key="6">
    <source>
        <dbReference type="ARBA" id="ARBA00022870"/>
    </source>
</evidence>
<dbReference type="GO" id="GO:0046765">
    <property type="term" value="P:viral budding from nuclear membrane"/>
    <property type="evidence" value="ECO:0007669"/>
    <property type="project" value="InterPro"/>
</dbReference>
<dbReference type="Pfam" id="PF02718">
    <property type="entry name" value="Herpes_UL31"/>
    <property type="match status" value="1"/>
</dbReference>
<organism evidence="9">
    <name type="scientific">Human herpesvirus 3</name>
    <name type="common">HHV-3</name>
    <name type="synonym">Varicella-zoster virus</name>
    <dbReference type="NCBI Taxonomy" id="10335"/>
    <lineage>
        <taxon>Viruses</taxon>
        <taxon>Duplodnaviria</taxon>
        <taxon>Heunggongvirae</taxon>
        <taxon>Peploviricota</taxon>
        <taxon>Herviviricetes</taxon>
        <taxon>Herpesvirales</taxon>
        <taxon>Orthoherpesviridae</taxon>
        <taxon>Alphaherpesvirinae</taxon>
        <taxon>Varicellovirus</taxon>
        <taxon>Varicellovirus humanalpha3</taxon>
    </lineage>
</organism>